<accession>A0AAW2EUW7</accession>
<reference evidence="1 2" key="1">
    <citation type="submission" date="2023-03" db="EMBL/GenBank/DDBJ databases">
        <title>High recombination rates correlate with genetic variation in Cardiocondyla obscurior ants.</title>
        <authorList>
            <person name="Errbii M."/>
        </authorList>
    </citation>
    <scope>NUCLEOTIDE SEQUENCE [LARGE SCALE GENOMIC DNA]</scope>
    <source>
        <strain evidence="1">Alpha-2009</strain>
        <tissue evidence="1">Whole body</tissue>
    </source>
</reference>
<dbReference type="Proteomes" id="UP001430953">
    <property type="component" value="Unassembled WGS sequence"/>
</dbReference>
<dbReference type="EMBL" id="JADYXP020000018">
    <property type="protein sequence ID" value="KAL0106264.1"/>
    <property type="molecule type" value="Genomic_DNA"/>
</dbReference>
<gene>
    <name evidence="1" type="ORF">PUN28_016168</name>
</gene>
<sequence>MTGYLPLSLQPLSSPVIHPFQRSGGYSRARVPSKVQFYDSFDSPIRRLYPPRNPTQRFHVKKTNWQINARKKNNSSEFN</sequence>
<protein>
    <submittedName>
        <fullName evidence="1">Uncharacterized protein</fullName>
    </submittedName>
</protein>
<evidence type="ECO:0000313" key="1">
    <source>
        <dbReference type="EMBL" id="KAL0106264.1"/>
    </source>
</evidence>
<proteinExistence type="predicted"/>
<organism evidence="1 2">
    <name type="scientific">Cardiocondyla obscurior</name>
    <dbReference type="NCBI Taxonomy" id="286306"/>
    <lineage>
        <taxon>Eukaryota</taxon>
        <taxon>Metazoa</taxon>
        <taxon>Ecdysozoa</taxon>
        <taxon>Arthropoda</taxon>
        <taxon>Hexapoda</taxon>
        <taxon>Insecta</taxon>
        <taxon>Pterygota</taxon>
        <taxon>Neoptera</taxon>
        <taxon>Endopterygota</taxon>
        <taxon>Hymenoptera</taxon>
        <taxon>Apocrita</taxon>
        <taxon>Aculeata</taxon>
        <taxon>Formicoidea</taxon>
        <taxon>Formicidae</taxon>
        <taxon>Myrmicinae</taxon>
        <taxon>Cardiocondyla</taxon>
    </lineage>
</organism>
<keyword evidence="2" id="KW-1185">Reference proteome</keyword>
<dbReference type="AlphaFoldDB" id="A0AAW2EUW7"/>
<evidence type="ECO:0000313" key="2">
    <source>
        <dbReference type="Proteomes" id="UP001430953"/>
    </source>
</evidence>
<comment type="caution">
    <text evidence="1">The sequence shown here is derived from an EMBL/GenBank/DDBJ whole genome shotgun (WGS) entry which is preliminary data.</text>
</comment>
<name>A0AAW2EUW7_9HYME</name>